<feature type="transmembrane region" description="Helical" evidence="1">
    <location>
        <begin position="103"/>
        <end position="122"/>
    </location>
</feature>
<gene>
    <name evidence="2" type="ORF">C7Y71_007665</name>
</gene>
<feature type="transmembrane region" description="Helical" evidence="1">
    <location>
        <begin position="56"/>
        <end position="83"/>
    </location>
</feature>
<evidence type="ECO:0000256" key="1">
    <source>
        <dbReference type="SAM" id="Phobius"/>
    </source>
</evidence>
<evidence type="ECO:0000313" key="2">
    <source>
        <dbReference type="EMBL" id="QFQ12904.1"/>
    </source>
</evidence>
<reference evidence="2 3" key="1">
    <citation type="submission" date="2018-11" db="EMBL/GenBank/DDBJ databases">
        <authorList>
            <person name="Na S.W."/>
            <person name="Baik M."/>
        </authorList>
    </citation>
    <scope>NUCLEOTIDE SEQUENCE [LARGE SCALE GENOMIC DNA]</scope>
    <source>
        <strain evidence="2 3">E39</strain>
    </source>
</reference>
<dbReference type="Pfam" id="PF07843">
    <property type="entry name" value="DUF1634"/>
    <property type="match status" value="1"/>
</dbReference>
<organism evidence="2 3">
    <name type="scientific">Pseudoprevotella muciniphila</name>
    <dbReference type="NCBI Taxonomy" id="2133944"/>
    <lineage>
        <taxon>Bacteria</taxon>
        <taxon>Pseudomonadati</taxon>
        <taxon>Bacteroidota</taxon>
        <taxon>Bacteroidia</taxon>
        <taxon>Bacteroidales</taxon>
        <taxon>Prevotellaceae</taxon>
        <taxon>Pseudoprevotella</taxon>
    </lineage>
</organism>
<keyword evidence="3" id="KW-1185">Reference proteome</keyword>
<keyword evidence="1" id="KW-0472">Membrane</keyword>
<name>A0A5P8E7H9_9BACT</name>
<protein>
    <submittedName>
        <fullName evidence="2">DUF1634 domain-containing protein</fullName>
    </submittedName>
</protein>
<dbReference type="OrthoDB" id="1072981at2"/>
<feature type="transmembrane region" description="Helical" evidence="1">
    <location>
        <begin position="16"/>
        <end position="36"/>
    </location>
</feature>
<dbReference type="Proteomes" id="UP000249375">
    <property type="component" value="Chromosome"/>
</dbReference>
<evidence type="ECO:0000313" key="3">
    <source>
        <dbReference type="Proteomes" id="UP000249375"/>
    </source>
</evidence>
<accession>A0A5P8E7H9</accession>
<keyword evidence="1" id="KW-0812">Transmembrane</keyword>
<proteinExistence type="predicted"/>
<dbReference type="EMBL" id="CP033459">
    <property type="protein sequence ID" value="QFQ12904.1"/>
    <property type="molecule type" value="Genomic_DNA"/>
</dbReference>
<dbReference type="KEGG" id="alq:C7Y71_007665"/>
<dbReference type="AlphaFoldDB" id="A0A5P8E7H9"/>
<dbReference type="InterPro" id="IPR012861">
    <property type="entry name" value="DUF1634"/>
</dbReference>
<sequence>MLAQKRDIKKLIGNTLRWGVTIACAIALVGGGIYLFQHGGDPVKDYSLFDASHPDYSTLGGIFGGFFNFKAAGIIQVGVIALLLTPIMRVLLSLIDFLHERDWLYAFITSVVLAIIFVNSISSPT</sequence>
<keyword evidence="1" id="KW-1133">Transmembrane helix</keyword>